<dbReference type="EMBL" id="BAABKZ010000001">
    <property type="protein sequence ID" value="GAA5088198.1"/>
    <property type="molecule type" value="Genomic_DNA"/>
</dbReference>
<dbReference type="PANTHER" id="PTHR22642:SF2">
    <property type="entry name" value="PROTEIN LONG AFTER FAR-RED 3"/>
    <property type="match status" value="1"/>
</dbReference>
<dbReference type="InterPro" id="IPR032466">
    <property type="entry name" value="Metal_Hydrolase"/>
</dbReference>
<proteinExistence type="predicted"/>
<feature type="domain" description="Amidohydrolase 3" evidence="1">
    <location>
        <begin position="52"/>
        <end position="523"/>
    </location>
</feature>
<gene>
    <name evidence="2" type="ORF">GCM10025760_10360</name>
</gene>
<dbReference type="CDD" id="cd01300">
    <property type="entry name" value="YtcJ_like"/>
    <property type="match status" value="1"/>
</dbReference>
<dbReference type="InterPro" id="IPR013108">
    <property type="entry name" value="Amidohydro_3"/>
</dbReference>
<keyword evidence="3" id="KW-1185">Reference proteome</keyword>
<dbReference type="InterPro" id="IPR011059">
    <property type="entry name" value="Metal-dep_hydrolase_composite"/>
</dbReference>
<dbReference type="Gene3D" id="3.20.20.140">
    <property type="entry name" value="Metal-dependent hydrolases"/>
    <property type="match status" value="1"/>
</dbReference>
<dbReference type="InterPro" id="IPR033932">
    <property type="entry name" value="YtcJ-like"/>
</dbReference>
<accession>A0ABP9M2Q5</accession>
<comment type="caution">
    <text evidence="2">The sequence shown here is derived from an EMBL/GenBank/DDBJ whole genome shotgun (WGS) entry which is preliminary data.</text>
</comment>
<name>A0ABP9M2Q5_9MICO</name>
<dbReference type="SUPFAM" id="SSF51556">
    <property type="entry name" value="Metallo-dependent hydrolases"/>
    <property type="match status" value="1"/>
</dbReference>
<dbReference type="Gene3D" id="3.10.310.70">
    <property type="match status" value="1"/>
</dbReference>
<evidence type="ECO:0000313" key="2">
    <source>
        <dbReference type="EMBL" id="GAA5088198.1"/>
    </source>
</evidence>
<dbReference type="Pfam" id="PF07969">
    <property type="entry name" value="Amidohydro_3"/>
    <property type="match status" value="1"/>
</dbReference>
<protein>
    <submittedName>
        <fullName evidence="2">Amidohydrolase</fullName>
    </submittedName>
</protein>
<reference evidence="3" key="1">
    <citation type="journal article" date="2019" name="Int. J. Syst. Evol. Microbiol.">
        <title>The Global Catalogue of Microorganisms (GCM) 10K type strain sequencing project: providing services to taxonomists for standard genome sequencing and annotation.</title>
        <authorList>
            <consortium name="The Broad Institute Genomics Platform"/>
            <consortium name="The Broad Institute Genome Sequencing Center for Infectious Disease"/>
            <person name="Wu L."/>
            <person name="Ma J."/>
        </authorList>
    </citation>
    <scope>NUCLEOTIDE SEQUENCE [LARGE SCALE GENOMIC DNA]</scope>
    <source>
        <strain evidence="3">JCM 18959</strain>
    </source>
</reference>
<sequence length="530" mass="55401">MLMATTLYRHPRIHFLDGHGTIAQEMLVVDGVITAIGGADAVGSGAPAGTVVRDLPGESVVAGFHDAHIHTASLARSLDELDVRDAGSLTDALARIDAHVRALPGDGWVVGGRWDANAWSDGQPTRAALDAVAPHRPVCLSSVDGHSAWANAEALRRAGIDDGTPDPIGGRIERDTAGSPTGLLRETAVGAVLAHAERVSPVDLAELLERTQQVLLSQGVTHVTDFDGEDARDAYLRLKDAGRLRLRVHKGTPADALEEAIASGRRTGAGDDWFTDGPVKLFADGALGSHTAHMGEDFAGEPGNHGIEVLHPEELARLVTVAVGAGIGVATHAIGDRANALVLDAYARAHVVAQRAGLRLRVEHAQHLSPADAARFARLGVIASQQPTHWASDIPLVSRLLHGRDLDSYAWAALRDAGAVVAFGSDAPVEPSAPLRGIRDALVRSTAASPIGPERGVRPLRTEEALLAYTAAPAYAAGLDDRLGRLAVGMLADFVVLDGDPFRTDPADIVGIRPLATVVGGVPAFGSVER</sequence>
<evidence type="ECO:0000259" key="1">
    <source>
        <dbReference type="Pfam" id="PF07969"/>
    </source>
</evidence>
<dbReference type="Proteomes" id="UP001501407">
    <property type="component" value="Unassembled WGS sequence"/>
</dbReference>
<evidence type="ECO:0000313" key="3">
    <source>
        <dbReference type="Proteomes" id="UP001501407"/>
    </source>
</evidence>
<organism evidence="2 3">
    <name type="scientific">Microbacterium yannicii</name>
    <dbReference type="NCBI Taxonomy" id="671622"/>
    <lineage>
        <taxon>Bacteria</taxon>
        <taxon>Bacillati</taxon>
        <taxon>Actinomycetota</taxon>
        <taxon>Actinomycetes</taxon>
        <taxon>Micrococcales</taxon>
        <taxon>Microbacteriaceae</taxon>
        <taxon>Microbacterium</taxon>
    </lineage>
</organism>
<dbReference type="PANTHER" id="PTHR22642">
    <property type="entry name" value="IMIDAZOLONEPROPIONASE"/>
    <property type="match status" value="1"/>
</dbReference>
<dbReference type="Gene3D" id="2.30.40.10">
    <property type="entry name" value="Urease, subunit C, domain 1"/>
    <property type="match status" value="1"/>
</dbReference>
<dbReference type="SUPFAM" id="SSF51338">
    <property type="entry name" value="Composite domain of metallo-dependent hydrolases"/>
    <property type="match status" value="1"/>
</dbReference>